<dbReference type="Gene3D" id="2.60.120.1440">
    <property type="match status" value="1"/>
</dbReference>
<evidence type="ECO:0000256" key="1">
    <source>
        <dbReference type="SAM" id="Phobius"/>
    </source>
</evidence>
<dbReference type="PIRSF" id="PIRSF018266">
    <property type="entry name" value="FecR"/>
    <property type="match status" value="1"/>
</dbReference>
<dbReference type="RefSeq" id="WP_013078976.1">
    <property type="nucleotide sequence ID" value="NZ_CP027850.1"/>
</dbReference>
<accession>A0ABN5IT70</accession>
<name>A0ABN5IT70_9CAUL</name>
<dbReference type="InterPro" id="IPR006860">
    <property type="entry name" value="FecR"/>
</dbReference>
<reference evidence="3 4" key="1">
    <citation type="journal article" date="2015" name="Biotechnol. Bioeng.">
        <title>Genome sequence and phenotypic characterization of Caulobacter segnis.</title>
        <authorList>
            <person name="Patel S."/>
            <person name="Fletcher B."/>
            <person name="Scott D.C."/>
            <person name="Ely B."/>
        </authorList>
    </citation>
    <scope>NUCLEOTIDE SEQUENCE [LARGE SCALE GENOMIC DNA]</scope>
    <source>
        <strain evidence="3 4">TK0059</strain>
    </source>
</reference>
<keyword evidence="1" id="KW-0472">Membrane</keyword>
<evidence type="ECO:0000259" key="2">
    <source>
        <dbReference type="Pfam" id="PF04773"/>
    </source>
</evidence>
<dbReference type="Gene3D" id="3.55.50.30">
    <property type="match status" value="1"/>
</dbReference>
<keyword evidence="4" id="KW-1185">Reference proteome</keyword>
<dbReference type="Proteomes" id="UP000240527">
    <property type="component" value="Chromosome"/>
</dbReference>
<evidence type="ECO:0000313" key="4">
    <source>
        <dbReference type="Proteomes" id="UP000240527"/>
    </source>
</evidence>
<keyword evidence="1" id="KW-1133">Transmembrane helix</keyword>
<dbReference type="Pfam" id="PF04773">
    <property type="entry name" value="FecR"/>
    <property type="match status" value="1"/>
</dbReference>
<keyword evidence="1" id="KW-0812">Transmembrane</keyword>
<organism evidence="3 4">
    <name type="scientific">Caulobacter segnis</name>
    <dbReference type="NCBI Taxonomy" id="88688"/>
    <lineage>
        <taxon>Bacteria</taxon>
        <taxon>Pseudomonadati</taxon>
        <taxon>Pseudomonadota</taxon>
        <taxon>Alphaproteobacteria</taxon>
        <taxon>Caulobacterales</taxon>
        <taxon>Caulobacteraceae</taxon>
        <taxon>Caulobacter</taxon>
    </lineage>
</organism>
<dbReference type="EMBL" id="CP027850">
    <property type="protein sequence ID" value="AVQ02052.1"/>
    <property type="molecule type" value="Genomic_DNA"/>
</dbReference>
<dbReference type="PANTHER" id="PTHR30273">
    <property type="entry name" value="PERIPLASMIC SIGNAL SENSOR AND SIGMA FACTOR ACTIVATOR FECR-RELATED"/>
    <property type="match status" value="1"/>
</dbReference>
<dbReference type="InterPro" id="IPR012373">
    <property type="entry name" value="Ferrdict_sens_TM"/>
</dbReference>
<sequence length="317" mass="33764">MSPSASEIDDEAALWAVRIDARGLDAATDPELEAWLAGDARRAGALLRAQAAISFLDRGRALAGSTPPIERRGSSRRALIFGGAVVAAAVGGAGLWKLRPQRLDTGLGEIRRVPLADGSMVAINTSSALEVELKPKAREILLKQGEAWFQVAKDPERPFVVAAGPVRVRAVGTAFSVRRREQDGSSVDVMVTEGVVEAWVEGVDAPRQRLSAGNRLVLAGATTAPITEAPLDIERSLAWRNGEIALDGESLEEAARLFNRYNSRQIVIDDPELAKERFVGLFQTNAPESFASAVAATLGAEVSVDARAIRIGRARAS</sequence>
<feature type="domain" description="FecR protein" evidence="2">
    <location>
        <begin position="102"/>
        <end position="197"/>
    </location>
</feature>
<feature type="transmembrane region" description="Helical" evidence="1">
    <location>
        <begin position="78"/>
        <end position="96"/>
    </location>
</feature>
<dbReference type="PANTHER" id="PTHR30273:SF2">
    <property type="entry name" value="PROTEIN FECR"/>
    <property type="match status" value="1"/>
</dbReference>
<proteinExistence type="predicted"/>
<protein>
    <submittedName>
        <fullName evidence="3">Iron dicitrate transport regulator FecR</fullName>
    </submittedName>
</protein>
<gene>
    <name evidence="3" type="ORF">B7G68_09475</name>
</gene>
<evidence type="ECO:0000313" key="3">
    <source>
        <dbReference type="EMBL" id="AVQ02052.1"/>
    </source>
</evidence>